<gene>
    <name evidence="3" type="ORF">DEO72_LG7g1910</name>
</gene>
<feature type="transmembrane region" description="Helical" evidence="2">
    <location>
        <begin position="202"/>
        <end position="223"/>
    </location>
</feature>
<keyword evidence="2" id="KW-0812">Transmembrane</keyword>
<dbReference type="EMBL" id="CP039351">
    <property type="protein sequence ID" value="QCE00620.1"/>
    <property type="molecule type" value="Genomic_DNA"/>
</dbReference>
<evidence type="ECO:0000313" key="3">
    <source>
        <dbReference type="EMBL" id="QCE00620.1"/>
    </source>
</evidence>
<sequence>MLALVVDTSAYPRAMSYKCFNESISLTTRMQPYLESLPSYTDGAPPWTPINRGPRLGEIRDRGEWVFLMYSLRRILPRLSEPTPRPKVRPLALAATAATHPRTPTQARLGECLSPKGDNTSLKTKTLRLSESSSAIWGHLGCWARLDHQACLDCQTRPGHRACPAHRARPGRQARPGRRAYLVVVSVWFIGSVQVVEPVWVIGIVGIVWVTRIVGVVWLVGAARPVLVVGPARPIWIVRGKARKEDEERGEATREGGGGKREKGEKSTRVNAWTHM</sequence>
<name>A0A4D6MGM4_VIGUN</name>
<keyword evidence="4" id="KW-1185">Reference proteome</keyword>
<organism evidence="3 4">
    <name type="scientific">Vigna unguiculata</name>
    <name type="common">Cowpea</name>
    <dbReference type="NCBI Taxonomy" id="3917"/>
    <lineage>
        <taxon>Eukaryota</taxon>
        <taxon>Viridiplantae</taxon>
        <taxon>Streptophyta</taxon>
        <taxon>Embryophyta</taxon>
        <taxon>Tracheophyta</taxon>
        <taxon>Spermatophyta</taxon>
        <taxon>Magnoliopsida</taxon>
        <taxon>eudicotyledons</taxon>
        <taxon>Gunneridae</taxon>
        <taxon>Pentapetalae</taxon>
        <taxon>rosids</taxon>
        <taxon>fabids</taxon>
        <taxon>Fabales</taxon>
        <taxon>Fabaceae</taxon>
        <taxon>Papilionoideae</taxon>
        <taxon>50 kb inversion clade</taxon>
        <taxon>NPAAA clade</taxon>
        <taxon>indigoferoid/millettioid clade</taxon>
        <taxon>Phaseoleae</taxon>
        <taxon>Vigna</taxon>
    </lineage>
</organism>
<dbReference type="AlphaFoldDB" id="A0A4D6MGM4"/>
<feature type="compositionally biased region" description="Basic and acidic residues" evidence="1">
    <location>
        <begin position="244"/>
        <end position="268"/>
    </location>
</feature>
<dbReference type="Proteomes" id="UP000501690">
    <property type="component" value="Linkage Group LG7"/>
</dbReference>
<keyword evidence="2" id="KW-1133">Transmembrane helix</keyword>
<feature type="transmembrane region" description="Helical" evidence="2">
    <location>
        <begin position="179"/>
        <end position="196"/>
    </location>
</feature>
<feature type="region of interest" description="Disordered" evidence="1">
    <location>
        <begin position="244"/>
        <end position="276"/>
    </location>
</feature>
<keyword evidence="2" id="KW-0472">Membrane</keyword>
<evidence type="ECO:0000313" key="4">
    <source>
        <dbReference type="Proteomes" id="UP000501690"/>
    </source>
</evidence>
<protein>
    <submittedName>
        <fullName evidence="3">Uncharacterized protein</fullName>
    </submittedName>
</protein>
<evidence type="ECO:0000256" key="1">
    <source>
        <dbReference type="SAM" id="MobiDB-lite"/>
    </source>
</evidence>
<reference evidence="3 4" key="1">
    <citation type="submission" date="2019-04" db="EMBL/GenBank/DDBJ databases">
        <title>An improved genome assembly and genetic linkage map for asparagus bean, Vigna unguiculata ssp. sesquipedialis.</title>
        <authorList>
            <person name="Xia Q."/>
            <person name="Zhang R."/>
            <person name="Dong Y."/>
        </authorList>
    </citation>
    <scope>NUCLEOTIDE SEQUENCE [LARGE SCALE GENOMIC DNA]</scope>
    <source>
        <tissue evidence="3">Leaf</tissue>
    </source>
</reference>
<evidence type="ECO:0000256" key="2">
    <source>
        <dbReference type="SAM" id="Phobius"/>
    </source>
</evidence>
<proteinExistence type="predicted"/>
<accession>A0A4D6MGM4</accession>